<comment type="caution">
    <text evidence="1">The sequence shown here is derived from an EMBL/GenBank/DDBJ whole genome shotgun (WGS) entry which is preliminary data.</text>
</comment>
<dbReference type="EMBL" id="JARQWQ010000002">
    <property type="protein sequence ID" value="KAK2573584.1"/>
    <property type="molecule type" value="Genomic_DNA"/>
</dbReference>
<dbReference type="Proteomes" id="UP001249851">
    <property type="component" value="Unassembled WGS sequence"/>
</dbReference>
<accession>A0AAD9R5Q0</accession>
<protein>
    <submittedName>
        <fullName evidence="1">Uncharacterized protein</fullName>
    </submittedName>
</protein>
<dbReference type="AlphaFoldDB" id="A0AAD9R5Q0"/>
<keyword evidence="2" id="KW-1185">Reference proteome</keyword>
<evidence type="ECO:0000313" key="1">
    <source>
        <dbReference type="EMBL" id="KAK2573584.1"/>
    </source>
</evidence>
<gene>
    <name evidence="1" type="ORF">P5673_001254</name>
</gene>
<reference evidence="1" key="1">
    <citation type="journal article" date="2023" name="G3 (Bethesda)">
        <title>Whole genome assembly and annotation of the endangered Caribbean coral Acropora cervicornis.</title>
        <authorList>
            <person name="Selwyn J.D."/>
            <person name="Vollmer S.V."/>
        </authorList>
    </citation>
    <scope>NUCLEOTIDE SEQUENCE</scope>
    <source>
        <strain evidence="1">K2</strain>
    </source>
</reference>
<reference evidence="1" key="2">
    <citation type="journal article" date="2023" name="Science">
        <title>Genomic signatures of disease resistance in endangered staghorn corals.</title>
        <authorList>
            <person name="Vollmer S.V."/>
            <person name="Selwyn J.D."/>
            <person name="Despard B.A."/>
            <person name="Roesel C.L."/>
        </authorList>
    </citation>
    <scope>NUCLEOTIDE SEQUENCE</scope>
    <source>
        <strain evidence="1">K2</strain>
    </source>
</reference>
<organism evidence="1 2">
    <name type="scientific">Acropora cervicornis</name>
    <name type="common">Staghorn coral</name>
    <dbReference type="NCBI Taxonomy" id="6130"/>
    <lineage>
        <taxon>Eukaryota</taxon>
        <taxon>Metazoa</taxon>
        <taxon>Cnidaria</taxon>
        <taxon>Anthozoa</taxon>
        <taxon>Hexacorallia</taxon>
        <taxon>Scleractinia</taxon>
        <taxon>Astrocoeniina</taxon>
        <taxon>Acroporidae</taxon>
        <taxon>Acropora</taxon>
    </lineage>
</organism>
<sequence>MKMAETPSIATETQGSEVESKEGIALKSCFLFNFDHTCSLEPAQNLLKSIEEQVGFVISPIVLRYFDLHKMADMCEDIKKASDVMDFAIFVVHAHESRLSINEENAGIGYAMFYRTLMEKTDGKVIIVIGGDENYKDQTERQSRVLSRWAFRKVSCQFDAKLMDGRKSFIFSWDEKHRSIHEEAMVHFLDPQKQEVIFVPKKLPPVQTTTLEQLLAAETVKGYEDRLHSPNPLTHESQTANNEGMTCVFSPLKHSHPPLGATPETSKRYISDSGEEPMEHDASHDFETIEMSDVIDIEPSYGDKTTSCPASLPYQKNAMQSSTVTPQNVAILYRNRSDLVFINDMFGEIVSSGVMPIKATDPSDFENLLIDNSIRSCFIMLPAEKMKEFINLLCTAHRTVEKRVVVILCESEKVSRLEEQNITDIIGQLLGQKGVILCLKTPRGELVLHTRLRYGKISYEKKDVVHRKKEWEATGYLTRDLHVKWESIADAELKIYQSAKGVHTVVHHEGQTVKHLRKKASDFISTFFPSSDNKDDLDLD</sequence>
<evidence type="ECO:0000313" key="2">
    <source>
        <dbReference type="Proteomes" id="UP001249851"/>
    </source>
</evidence>
<proteinExistence type="predicted"/>
<name>A0AAD9R5Q0_ACRCE</name>